<organism evidence="1 2">
    <name type="scientific">Hibiscus sabdariffa</name>
    <name type="common">roselle</name>
    <dbReference type="NCBI Taxonomy" id="183260"/>
    <lineage>
        <taxon>Eukaryota</taxon>
        <taxon>Viridiplantae</taxon>
        <taxon>Streptophyta</taxon>
        <taxon>Embryophyta</taxon>
        <taxon>Tracheophyta</taxon>
        <taxon>Spermatophyta</taxon>
        <taxon>Magnoliopsida</taxon>
        <taxon>eudicotyledons</taxon>
        <taxon>Gunneridae</taxon>
        <taxon>Pentapetalae</taxon>
        <taxon>rosids</taxon>
        <taxon>malvids</taxon>
        <taxon>Malvales</taxon>
        <taxon>Malvaceae</taxon>
        <taxon>Malvoideae</taxon>
        <taxon>Hibiscus</taxon>
    </lineage>
</organism>
<proteinExistence type="predicted"/>
<dbReference type="Proteomes" id="UP001396334">
    <property type="component" value="Unassembled WGS sequence"/>
</dbReference>
<sequence length="93" mass="10463">MVVEELTSQAVLWRFGLISFITRLVCAAVQPNISPRLLKAQIKQFHMDWQLVSLSVPELTNTASSPDVCHMVVKELTSQAVSELKPEKMLQIN</sequence>
<comment type="caution">
    <text evidence="1">The sequence shown here is derived from an EMBL/GenBank/DDBJ whole genome shotgun (WGS) entry which is preliminary data.</text>
</comment>
<accession>A0ABR2QI83</accession>
<evidence type="ECO:0000313" key="1">
    <source>
        <dbReference type="EMBL" id="KAK9000392.1"/>
    </source>
</evidence>
<dbReference type="EMBL" id="JBBPBN010000037">
    <property type="protein sequence ID" value="KAK9000392.1"/>
    <property type="molecule type" value="Genomic_DNA"/>
</dbReference>
<reference evidence="1 2" key="1">
    <citation type="journal article" date="2024" name="G3 (Bethesda)">
        <title>Genome assembly of Hibiscus sabdariffa L. provides insights into metabolisms of medicinal natural products.</title>
        <authorList>
            <person name="Kim T."/>
        </authorList>
    </citation>
    <scope>NUCLEOTIDE SEQUENCE [LARGE SCALE GENOMIC DNA]</scope>
    <source>
        <strain evidence="1">TK-2024</strain>
        <tissue evidence="1">Old leaves</tissue>
    </source>
</reference>
<evidence type="ECO:0000313" key="2">
    <source>
        <dbReference type="Proteomes" id="UP001396334"/>
    </source>
</evidence>
<protein>
    <submittedName>
        <fullName evidence="1">Uncharacterized protein</fullName>
    </submittedName>
</protein>
<keyword evidence="2" id="KW-1185">Reference proteome</keyword>
<name>A0ABR2QI83_9ROSI</name>
<gene>
    <name evidence="1" type="ORF">V6N11_080894</name>
</gene>